<reference evidence="1" key="1">
    <citation type="submission" date="2016-07" db="EMBL/GenBank/DDBJ databases">
        <title>De novo transcriptome assembly of four accessions of the metal hyperaccumulator plant Noccaea caerulescens.</title>
        <authorList>
            <person name="Blande D."/>
            <person name="Halimaa P."/>
            <person name="Tervahauta A.I."/>
            <person name="Aarts M.G."/>
            <person name="Karenlampi S.O."/>
        </authorList>
    </citation>
    <scope>NUCLEOTIDE SEQUENCE</scope>
</reference>
<dbReference type="Gene3D" id="1.20.5.2950">
    <property type="match status" value="1"/>
</dbReference>
<accession>A0A1J3FRH7</accession>
<organism evidence="1">
    <name type="scientific">Noccaea caerulescens</name>
    <name type="common">Alpine penny-cress</name>
    <name type="synonym">Thlaspi caerulescens</name>
    <dbReference type="NCBI Taxonomy" id="107243"/>
    <lineage>
        <taxon>Eukaryota</taxon>
        <taxon>Viridiplantae</taxon>
        <taxon>Streptophyta</taxon>
        <taxon>Embryophyta</taxon>
        <taxon>Tracheophyta</taxon>
        <taxon>Spermatophyta</taxon>
        <taxon>Magnoliopsida</taxon>
        <taxon>eudicotyledons</taxon>
        <taxon>Gunneridae</taxon>
        <taxon>Pentapetalae</taxon>
        <taxon>rosids</taxon>
        <taxon>malvids</taxon>
        <taxon>Brassicales</taxon>
        <taxon>Brassicaceae</taxon>
        <taxon>Coluteocarpeae</taxon>
        <taxon>Noccaea</taxon>
    </lineage>
</organism>
<proteinExistence type="predicted"/>
<sequence length="299" mass="33600">MARLKQAKEEAEKELAEYKTKTEQDFQMKLEEVQNGTYIFCLFGFRCLNVKRLEQETHAKSEQLKNEATRIGNDWSMALSLSLPQPASLTLSLSVVVPRRRFGSIRCGPRDNRGPLLKGRILSSEAIQSIQSLKRANRTGSLSLSLPPLRRLLKADLLAVLRELLRQDHCTLAVHVLSTLRSEYPPLDLTLYAEVVTALSRNGERDQIDRLMGELEGIQGGYESDKALVKLIKAVVGAERRESAVRIYAMMRESGWGSESWEADEYLAEVLSKGLRRLGEEDLAAEVATQSQRLRKGGT</sequence>
<dbReference type="InterPro" id="IPR044190">
    <property type="entry name" value="THA8-like"/>
</dbReference>
<dbReference type="PANTHER" id="PTHR47594">
    <property type="entry name" value="PPR CONTAINING PLANT-LIKE PROTEIN"/>
    <property type="match status" value="1"/>
</dbReference>
<dbReference type="GO" id="GO:0003723">
    <property type="term" value="F:RNA binding"/>
    <property type="evidence" value="ECO:0007669"/>
    <property type="project" value="InterPro"/>
</dbReference>
<dbReference type="PANTHER" id="PTHR47594:SF3">
    <property type="entry name" value="PROTEIN THYLAKOID ASSEMBLY 8, CHLOROPLASTIC"/>
    <property type="match status" value="1"/>
</dbReference>
<dbReference type="AlphaFoldDB" id="A0A1J3FRH7"/>
<dbReference type="GO" id="GO:0009658">
    <property type="term" value="P:chloroplast organization"/>
    <property type="evidence" value="ECO:0007669"/>
    <property type="project" value="InterPro"/>
</dbReference>
<dbReference type="Gene3D" id="1.25.40.10">
    <property type="entry name" value="Tetratricopeptide repeat domain"/>
    <property type="match status" value="1"/>
</dbReference>
<gene>
    <name evidence="1" type="ORF">LC_TR8866_c6_g1_i1_g.31101</name>
    <name evidence="2" type="ORF">LE_TR4519_c4_g1_i1_g.15307</name>
</gene>
<dbReference type="EMBL" id="GEVK01006794">
    <property type="protein sequence ID" value="JAU46038.1"/>
    <property type="molecule type" value="Transcribed_RNA"/>
</dbReference>
<protein>
    <submittedName>
        <fullName evidence="1">V-type proton ATPase subunit G2</fullName>
    </submittedName>
</protein>
<dbReference type="InterPro" id="IPR011990">
    <property type="entry name" value="TPR-like_helical_dom_sf"/>
</dbReference>
<evidence type="ECO:0000313" key="1">
    <source>
        <dbReference type="EMBL" id="JAU46038.1"/>
    </source>
</evidence>
<evidence type="ECO:0000313" key="2">
    <source>
        <dbReference type="EMBL" id="JAU65905.1"/>
    </source>
</evidence>
<dbReference type="EMBL" id="GEVL01011436">
    <property type="protein sequence ID" value="JAU65905.1"/>
    <property type="molecule type" value="Transcribed_RNA"/>
</dbReference>
<name>A0A1J3FRH7_NOCCA</name>
<dbReference type="GO" id="GO:0000373">
    <property type="term" value="P:Group II intron splicing"/>
    <property type="evidence" value="ECO:0007669"/>
    <property type="project" value="InterPro"/>
</dbReference>